<accession>A0A1I5G4D6</accession>
<dbReference type="EMBL" id="FOWC01000001">
    <property type="protein sequence ID" value="SFO30895.1"/>
    <property type="molecule type" value="Genomic_DNA"/>
</dbReference>
<dbReference type="AlphaFoldDB" id="A0A1I5G4D6"/>
<dbReference type="RefSeq" id="WP_093572507.1">
    <property type="nucleotide sequence ID" value="NZ_FOWC01000001.1"/>
</dbReference>
<dbReference type="Proteomes" id="UP000199137">
    <property type="component" value="Unassembled WGS sequence"/>
</dbReference>
<evidence type="ECO:0000313" key="1">
    <source>
        <dbReference type="EMBL" id="SFO30895.1"/>
    </source>
</evidence>
<proteinExistence type="predicted"/>
<organism evidence="1 2">
    <name type="scientific">Amycolatopsis rubida</name>
    <dbReference type="NCBI Taxonomy" id="112413"/>
    <lineage>
        <taxon>Bacteria</taxon>
        <taxon>Bacillati</taxon>
        <taxon>Actinomycetota</taxon>
        <taxon>Actinomycetes</taxon>
        <taxon>Pseudonocardiales</taxon>
        <taxon>Pseudonocardiaceae</taxon>
        <taxon>Amycolatopsis</taxon>
    </lineage>
</organism>
<name>A0A1I5G4D6_9PSEU</name>
<protein>
    <submittedName>
        <fullName evidence="1">Uncharacterized protein</fullName>
    </submittedName>
</protein>
<gene>
    <name evidence="1" type="ORF">SAMN05421854_1011435</name>
</gene>
<dbReference type="OrthoDB" id="155290at2"/>
<reference evidence="1 2" key="1">
    <citation type="submission" date="2016-10" db="EMBL/GenBank/DDBJ databases">
        <authorList>
            <person name="de Groot N.N."/>
        </authorList>
    </citation>
    <scope>NUCLEOTIDE SEQUENCE [LARGE SCALE GENOMIC DNA]</scope>
    <source>
        <strain evidence="1 2">DSM 44637</strain>
    </source>
</reference>
<evidence type="ECO:0000313" key="2">
    <source>
        <dbReference type="Proteomes" id="UP000199137"/>
    </source>
</evidence>
<sequence length="145" mass="15342">MAEGYQLLLADEQCGGNDFPAGESAVAACLEVRQPPAHLRSDRAAGSRNGPELLDAVLATGFTEGASSKKLGWASLVDIGVRESNQAEALRILRSRRLDDLLNLLDAGRLEDITDPTAPPEARAQVHSRLSIVLHAQIAKAGAAH</sequence>